<dbReference type="InterPro" id="IPR028098">
    <property type="entry name" value="Glyco_trans_4-like_N"/>
</dbReference>
<dbReference type="Proteomes" id="UP000199140">
    <property type="component" value="Unassembled WGS sequence"/>
</dbReference>
<organism evidence="4 6">
    <name type="scientific">Methylobacterium phyllosphaerae</name>
    <dbReference type="NCBI Taxonomy" id="418223"/>
    <lineage>
        <taxon>Bacteria</taxon>
        <taxon>Pseudomonadati</taxon>
        <taxon>Pseudomonadota</taxon>
        <taxon>Alphaproteobacteria</taxon>
        <taxon>Hyphomicrobiales</taxon>
        <taxon>Methylobacteriaceae</taxon>
        <taxon>Methylobacterium</taxon>
    </lineage>
</organism>
<proteinExistence type="predicted"/>
<dbReference type="EC" id="2.4.1.11" evidence="3"/>
<dbReference type="Pfam" id="PF00534">
    <property type="entry name" value="Glycos_transf_1"/>
    <property type="match status" value="1"/>
</dbReference>
<dbReference type="PANTHER" id="PTHR12526">
    <property type="entry name" value="GLYCOSYLTRANSFERASE"/>
    <property type="match status" value="1"/>
</dbReference>
<dbReference type="EMBL" id="CP015367">
    <property type="protein sequence ID" value="APT34452.1"/>
    <property type="molecule type" value="Genomic_DNA"/>
</dbReference>
<dbReference type="Gene3D" id="3.40.50.2000">
    <property type="entry name" value="Glycogen Phosphorylase B"/>
    <property type="match status" value="2"/>
</dbReference>
<dbReference type="RefSeq" id="WP_075381541.1">
    <property type="nucleotide sequence ID" value="NZ_CP015367.1"/>
</dbReference>
<feature type="domain" description="Glycosyltransferase subfamily 4-like N-terminal" evidence="2">
    <location>
        <begin position="16"/>
        <end position="205"/>
    </location>
</feature>
<reference evidence="4 6" key="2">
    <citation type="submission" date="2016-10" db="EMBL/GenBank/DDBJ databases">
        <authorList>
            <person name="Varghese N."/>
            <person name="Submissions S."/>
        </authorList>
    </citation>
    <scope>NUCLEOTIDE SEQUENCE [LARGE SCALE GENOMIC DNA]</scope>
    <source>
        <strain evidence="4 6">CBMB27</strain>
    </source>
</reference>
<dbReference type="Proteomes" id="UP000185487">
    <property type="component" value="Chromosome"/>
</dbReference>
<dbReference type="Pfam" id="PF13579">
    <property type="entry name" value="Glyco_trans_4_4"/>
    <property type="match status" value="1"/>
</dbReference>
<evidence type="ECO:0000313" key="6">
    <source>
        <dbReference type="Proteomes" id="UP000199140"/>
    </source>
</evidence>
<dbReference type="GO" id="GO:0004373">
    <property type="term" value="F:alpha-1,4-glucan glucosyltransferase (UDP-glucose donor) activity"/>
    <property type="evidence" value="ECO:0007669"/>
    <property type="project" value="UniProtKB-EC"/>
</dbReference>
<dbReference type="InterPro" id="IPR001296">
    <property type="entry name" value="Glyco_trans_1"/>
</dbReference>
<evidence type="ECO:0000259" key="1">
    <source>
        <dbReference type="Pfam" id="PF00534"/>
    </source>
</evidence>
<keyword evidence="3" id="KW-0808">Transferase</keyword>
<feature type="domain" description="Glycosyl transferase family 1" evidence="1">
    <location>
        <begin position="226"/>
        <end position="371"/>
    </location>
</feature>
<dbReference type="AlphaFoldDB" id="A0AAE8L7R0"/>
<accession>A0AAE8L7R0</accession>
<keyword evidence="3" id="KW-0328">Glycosyltransferase</keyword>
<sequence length="418" mass="45269">MRILHLSSLYPPEQVGGAELMVETLARTQAGLGHDVAVVCAARAQGEPVLQDGVTVYRTGHGTPFHILDWPERGRLDRLRYKLAAQWNRPTLDRMAAAVRDFEPDLVNTHSISELPPALWPMLRQLGLPIVHTLHDFTSLCTNGAMVRDGRPCDGQHLKCRLYGRIHRRCQRAVTALAAVGSDILERHLDAGFFTDVPPALRRVIWNPIPPGLPPARRPRVPGAPVRFGYLGRIEAAKGFDTLLEACRSLPRAGWSLSVAGRAVDGLDRYRARAEGLPATFLGYAERDAFLDGIDCLVVPPIWPEPFGRTVAEAYGRGVPVIGTASGGIGEQVGPGPWLVPPGDAPALAAAMARIVAEPARLAEGLARAARIRAGTDPVVVAAAYLDLYAATRDAARPELPLELSARAERPHLSECRP</sequence>
<dbReference type="CDD" id="cd03823">
    <property type="entry name" value="GT4_ExpE7-like"/>
    <property type="match status" value="1"/>
</dbReference>
<gene>
    <name evidence="3" type="ORF">MCBMB27_05161</name>
    <name evidence="4" type="ORF">SAMN05192567_116137</name>
</gene>
<dbReference type="EMBL" id="FOPK01000016">
    <property type="protein sequence ID" value="SFH21382.1"/>
    <property type="molecule type" value="Genomic_DNA"/>
</dbReference>
<keyword evidence="5" id="KW-1185">Reference proteome</keyword>
<protein>
    <submittedName>
        <fullName evidence="3">426 kDa protein in cps region</fullName>
        <ecNumber evidence="3">2.4.1.11</ecNumber>
    </submittedName>
    <submittedName>
        <fullName evidence="4">Glycosyltransferase involved in cell wall bisynthesis</fullName>
    </submittedName>
</protein>
<evidence type="ECO:0000313" key="3">
    <source>
        <dbReference type="EMBL" id="APT34452.1"/>
    </source>
</evidence>
<dbReference type="KEGG" id="mphy:MCBMB27_05161"/>
<evidence type="ECO:0000313" key="5">
    <source>
        <dbReference type="Proteomes" id="UP000185487"/>
    </source>
</evidence>
<evidence type="ECO:0000313" key="4">
    <source>
        <dbReference type="EMBL" id="SFH21382.1"/>
    </source>
</evidence>
<dbReference type="SUPFAM" id="SSF53756">
    <property type="entry name" value="UDP-Glycosyltransferase/glycogen phosphorylase"/>
    <property type="match status" value="1"/>
</dbReference>
<reference evidence="3 5" key="1">
    <citation type="submission" date="2016-04" db="EMBL/GenBank/DDBJ databases">
        <title>Complete genome sequencing and analysis of CBMB27, Methylobacterium phyllosphaerae isolated from leaf tissues of rice (Oryza sativa L.).</title>
        <authorList>
            <person name="Lee Y."/>
            <person name="Hwangbo K."/>
            <person name="Chung H."/>
            <person name="Yoo J."/>
            <person name="Kim K.Y."/>
            <person name="Sa T.M."/>
            <person name="Um Y."/>
            <person name="Madhaiyan M."/>
        </authorList>
    </citation>
    <scope>NUCLEOTIDE SEQUENCE [LARGE SCALE GENOMIC DNA]</scope>
    <source>
        <strain evidence="3 5">CBMB27</strain>
    </source>
</reference>
<name>A0AAE8L7R0_9HYPH</name>
<evidence type="ECO:0000259" key="2">
    <source>
        <dbReference type="Pfam" id="PF13579"/>
    </source>
</evidence>